<dbReference type="GeneID" id="17257785"/>
<dbReference type="RefSeq" id="XP_005764092.1">
    <property type="nucleotide sequence ID" value="XM_005764035.1"/>
</dbReference>
<feature type="compositionally biased region" description="Basic and acidic residues" evidence="6">
    <location>
        <begin position="50"/>
        <end position="59"/>
    </location>
</feature>
<organism evidence="8 9">
    <name type="scientific">Emiliania huxleyi (strain CCMP1516)</name>
    <dbReference type="NCBI Taxonomy" id="280463"/>
    <lineage>
        <taxon>Eukaryota</taxon>
        <taxon>Haptista</taxon>
        <taxon>Haptophyta</taxon>
        <taxon>Prymnesiophyceae</taxon>
        <taxon>Isochrysidales</taxon>
        <taxon>Noelaerhabdaceae</taxon>
        <taxon>Emiliania</taxon>
    </lineage>
</organism>
<dbReference type="eggNOG" id="KOG1591">
    <property type="taxonomic scope" value="Eukaryota"/>
</dbReference>
<dbReference type="InterPro" id="IPR006620">
    <property type="entry name" value="Pro_4_hyd_alph"/>
</dbReference>
<evidence type="ECO:0000256" key="2">
    <source>
        <dbReference type="ARBA" id="ARBA00022723"/>
    </source>
</evidence>
<feature type="region of interest" description="Disordered" evidence="6">
    <location>
        <begin position="45"/>
        <end position="64"/>
    </location>
</feature>
<dbReference type="STRING" id="2903.R1BNR2"/>
<dbReference type="GO" id="GO:0005506">
    <property type="term" value="F:iron ion binding"/>
    <property type="evidence" value="ECO:0007669"/>
    <property type="project" value="InterPro"/>
</dbReference>
<keyword evidence="3" id="KW-0223">Dioxygenase</keyword>
<dbReference type="GO" id="GO:0005783">
    <property type="term" value="C:endoplasmic reticulum"/>
    <property type="evidence" value="ECO:0007669"/>
    <property type="project" value="TreeGrafter"/>
</dbReference>
<comment type="cofactor">
    <cofactor evidence="1">
        <name>L-ascorbate</name>
        <dbReference type="ChEBI" id="CHEBI:38290"/>
    </cofactor>
</comment>
<evidence type="ECO:0000259" key="7">
    <source>
        <dbReference type="PROSITE" id="PS51471"/>
    </source>
</evidence>
<dbReference type="AlphaFoldDB" id="A0A0D3IK78"/>
<evidence type="ECO:0000313" key="9">
    <source>
        <dbReference type="Proteomes" id="UP000013827"/>
    </source>
</evidence>
<dbReference type="SMART" id="SM00702">
    <property type="entry name" value="P4Hc"/>
    <property type="match status" value="1"/>
</dbReference>
<evidence type="ECO:0000256" key="4">
    <source>
        <dbReference type="ARBA" id="ARBA00023002"/>
    </source>
</evidence>
<keyword evidence="2" id="KW-0479">Metal-binding</keyword>
<evidence type="ECO:0000313" key="8">
    <source>
        <dbReference type="EnsemblProtists" id="EOD11663"/>
    </source>
</evidence>
<dbReference type="Pfam" id="PF13640">
    <property type="entry name" value="2OG-FeII_Oxy_3"/>
    <property type="match status" value="1"/>
</dbReference>
<reference evidence="8" key="2">
    <citation type="submission" date="2024-10" db="UniProtKB">
        <authorList>
            <consortium name="EnsemblProtists"/>
        </authorList>
    </citation>
    <scope>IDENTIFICATION</scope>
</reference>
<accession>A0A0D3IK78</accession>
<dbReference type="Proteomes" id="UP000013827">
    <property type="component" value="Unassembled WGS sequence"/>
</dbReference>
<dbReference type="Gene3D" id="2.60.120.620">
    <property type="entry name" value="q2cbj1_9rhob like domain"/>
    <property type="match status" value="1"/>
</dbReference>
<evidence type="ECO:0000256" key="3">
    <source>
        <dbReference type="ARBA" id="ARBA00022964"/>
    </source>
</evidence>
<dbReference type="EnsemblProtists" id="EOD11663">
    <property type="protein sequence ID" value="EOD11663"/>
    <property type="gene ID" value="EMIHUDRAFT_55595"/>
</dbReference>
<evidence type="ECO:0000256" key="6">
    <source>
        <dbReference type="SAM" id="MobiDB-lite"/>
    </source>
</evidence>
<dbReference type="InterPro" id="IPR005123">
    <property type="entry name" value="Oxoglu/Fe-dep_dioxygenase_dom"/>
</dbReference>
<dbReference type="GO" id="GO:0031418">
    <property type="term" value="F:L-ascorbic acid binding"/>
    <property type="evidence" value="ECO:0007669"/>
    <property type="project" value="InterPro"/>
</dbReference>
<dbReference type="HOGENOM" id="CLU_058132_1_0_1"/>
<protein>
    <recommendedName>
        <fullName evidence="7">Fe2OG dioxygenase domain-containing protein</fullName>
    </recommendedName>
</protein>
<dbReference type="PANTHER" id="PTHR10869">
    <property type="entry name" value="PROLYL 4-HYDROXYLASE ALPHA SUBUNIT"/>
    <property type="match status" value="1"/>
</dbReference>
<dbReference type="OMA" id="AVFFSYE"/>
<feature type="domain" description="Fe2OG dioxygenase" evidence="7">
    <location>
        <begin position="93"/>
        <end position="215"/>
    </location>
</feature>
<evidence type="ECO:0000256" key="1">
    <source>
        <dbReference type="ARBA" id="ARBA00001961"/>
    </source>
</evidence>
<reference evidence="9" key="1">
    <citation type="journal article" date="2013" name="Nature">
        <title>Pan genome of the phytoplankton Emiliania underpins its global distribution.</title>
        <authorList>
            <person name="Read B.A."/>
            <person name="Kegel J."/>
            <person name="Klute M.J."/>
            <person name="Kuo A."/>
            <person name="Lefebvre S.C."/>
            <person name="Maumus F."/>
            <person name="Mayer C."/>
            <person name="Miller J."/>
            <person name="Monier A."/>
            <person name="Salamov A."/>
            <person name="Young J."/>
            <person name="Aguilar M."/>
            <person name="Claverie J.M."/>
            <person name="Frickenhaus S."/>
            <person name="Gonzalez K."/>
            <person name="Herman E.K."/>
            <person name="Lin Y.C."/>
            <person name="Napier J."/>
            <person name="Ogata H."/>
            <person name="Sarno A.F."/>
            <person name="Shmutz J."/>
            <person name="Schroeder D."/>
            <person name="de Vargas C."/>
            <person name="Verret F."/>
            <person name="von Dassow P."/>
            <person name="Valentin K."/>
            <person name="Van de Peer Y."/>
            <person name="Wheeler G."/>
            <person name="Dacks J.B."/>
            <person name="Delwiche C.F."/>
            <person name="Dyhrman S.T."/>
            <person name="Glockner G."/>
            <person name="John U."/>
            <person name="Richards T."/>
            <person name="Worden A.Z."/>
            <person name="Zhang X."/>
            <person name="Grigoriev I.V."/>
            <person name="Allen A.E."/>
            <person name="Bidle K."/>
            <person name="Borodovsky M."/>
            <person name="Bowler C."/>
            <person name="Brownlee C."/>
            <person name="Cock J.M."/>
            <person name="Elias M."/>
            <person name="Gladyshev V.N."/>
            <person name="Groth M."/>
            <person name="Guda C."/>
            <person name="Hadaegh A."/>
            <person name="Iglesias-Rodriguez M.D."/>
            <person name="Jenkins J."/>
            <person name="Jones B.M."/>
            <person name="Lawson T."/>
            <person name="Leese F."/>
            <person name="Lindquist E."/>
            <person name="Lobanov A."/>
            <person name="Lomsadze A."/>
            <person name="Malik S.B."/>
            <person name="Marsh M.E."/>
            <person name="Mackinder L."/>
            <person name="Mock T."/>
            <person name="Mueller-Roeber B."/>
            <person name="Pagarete A."/>
            <person name="Parker M."/>
            <person name="Probert I."/>
            <person name="Quesneville H."/>
            <person name="Raines C."/>
            <person name="Rensing S.A."/>
            <person name="Riano-Pachon D.M."/>
            <person name="Richier S."/>
            <person name="Rokitta S."/>
            <person name="Shiraiwa Y."/>
            <person name="Soanes D.M."/>
            <person name="van der Giezen M."/>
            <person name="Wahlund T.M."/>
            <person name="Williams B."/>
            <person name="Wilson W."/>
            <person name="Wolfe G."/>
            <person name="Wurch L.L."/>
        </authorList>
    </citation>
    <scope>NUCLEOTIDE SEQUENCE</scope>
</reference>
<keyword evidence="5" id="KW-0408">Iron</keyword>
<keyword evidence="4" id="KW-0560">Oxidoreductase</keyword>
<dbReference type="KEGG" id="ehx:EMIHUDRAFT_55595"/>
<name>A0A0D3IK78_EMIH1</name>
<proteinExistence type="predicted"/>
<keyword evidence="9" id="KW-1185">Reference proteome</keyword>
<dbReference type="PaxDb" id="2903-EOD11663"/>
<dbReference type="PROSITE" id="PS51471">
    <property type="entry name" value="FE2OG_OXY"/>
    <property type="match status" value="1"/>
</dbReference>
<dbReference type="InterPro" id="IPR044862">
    <property type="entry name" value="Pro_4_hyd_alph_FE2OG_OXY"/>
</dbReference>
<evidence type="ECO:0000256" key="5">
    <source>
        <dbReference type="ARBA" id="ARBA00023004"/>
    </source>
</evidence>
<dbReference type="PANTHER" id="PTHR10869:SF246">
    <property type="entry name" value="TRANSMEMBRANE PROLYL 4-HYDROXYLASE"/>
    <property type="match status" value="1"/>
</dbReference>
<dbReference type="GO" id="GO:0004656">
    <property type="term" value="F:procollagen-proline 4-dioxygenase activity"/>
    <property type="evidence" value="ECO:0007669"/>
    <property type="project" value="TreeGrafter"/>
</dbReference>
<dbReference type="InterPro" id="IPR045054">
    <property type="entry name" value="P4HA-like"/>
</dbReference>
<sequence length="215" mass="24508">DGAADRRVRLSTLSLWPRVLLAEDFLTPAEAELIVSRADGHMHKSGVSLKEADRGKSSSDYRTSSQWSYPLWDEAILPLDRRVQQLTRIPMTHAEQIQVLRYLPNEHYTAHHDFFDPGEYSGRDRESGYASNRLLTVFFYLSEPEEGGETGFPRAGKLPQPRDFLDCSRGLAVKPQRLAVLLFYSMLPNGEFDQTSLHTGCDVKKGVKWSANFWF</sequence>